<dbReference type="InterPro" id="IPR007016">
    <property type="entry name" value="O-antigen_ligase-rel_domated"/>
</dbReference>
<evidence type="ECO:0000256" key="3">
    <source>
        <dbReference type="ARBA" id="ARBA00022989"/>
    </source>
</evidence>
<comment type="subcellular location">
    <subcellularLocation>
        <location evidence="1">Membrane</location>
        <topology evidence="1">Multi-pass membrane protein</topology>
    </subcellularLocation>
</comment>
<organism evidence="7 8">
    <name type="scientific">Serpentinimonas maccroryi</name>
    <dbReference type="NCBI Taxonomy" id="1458426"/>
    <lineage>
        <taxon>Bacteria</taxon>
        <taxon>Pseudomonadati</taxon>
        <taxon>Pseudomonadota</taxon>
        <taxon>Betaproteobacteria</taxon>
        <taxon>Burkholderiales</taxon>
        <taxon>Comamonadaceae</taxon>
        <taxon>Serpentinimonas</taxon>
    </lineage>
</organism>
<dbReference type="InterPro" id="IPR051533">
    <property type="entry name" value="WaaL-like"/>
</dbReference>
<dbReference type="PANTHER" id="PTHR37422:SF13">
    <property type="entry name" value="LIPOPOLYSACCHARIDE BIOSYNTHESIS PROTEIN PA4999-RELATED"/>
    <property type="match status" value="1"/>
</dbReference>
<evidence type="ECO:0000256" key="2">
    <source>
        <dbReference type="ARBA" id="ARBA00022692"/>
    </source>
</evidence>
<name>A0A060NSG1_9BURK</name>
<keyword evidence="2 5" id="KW-0812">Transmembrane</keyword>
<dbReference type="HOGENOM" id="CLU_679611_0_0_4"/>
<dbReference type="AlphaFoldDB" id="A0A060NSG1"/>
<dbReference type="Pfam" id="PF04932">
    <property type="entry name" value="Wzy_C"/>
    <property type="match status" value="1"/>
</dbReference>
<dbReference type="STRING" id="1458426.SMCB_0240"/>
<feature type="transmembrane region" description="Helical" evidence="5">
    <location>
        <begin position="163"/>
        <end position="182"/>
    </location>
</feature>
<dbReference type="Proteomes" id="UP000066014">
    <property type="component" value="Chromosome"/>
</dbReference>
<dbReference type="GO" id="GO:0016020">
    <property type="term" value="C:membrane"/>
    <property type="evidence" value="ECO:0007669"/>
    <property type="project" value="UniProtKB-SubCell"/>
</dbReference>
<evidence type="ECO:0000256" key="4">
    <source>
        <dbReference type="ARBA" id="ARBA00023136"/>
    </source>
</evidence>
<sequence>MACALGAFTFFPVGLSYLGLLVLLLLLLLDRPQWQARWQQLRPWLWLLLLPLLWALLVLATQGWHEDSASRLFHLLRVALVLGLGLMLLPAERWYALYGLLAGAVLASALLLLHQVWPLPDAALWRALVSGTTGNSTSQKFILLAAAAAAALWLALQPGLRPAQRALALLGWLLFAAMVAIFGVSRNAQLLLLLLPLAVFVLRWHSWRPLLSAAVALLLGALLVWQFSPTVQPRFEQAAQEVQHFAATGNFDGSTSVRLRMYQHALEGMAAQPLLGTGLGSWLPSWRATMAEVNPAMGEINNPHNDFLLTGMEKGVPGLLLLLALLAALGWHSLRQRGDPLAGVAQLLLWTLLLTTLVNAPFRDANLGLSLLWLLAVCTLGSRPVAASASTQPVSRSI</sequence>
<keyword evidence="8" id="KW-1185">Reference proteome</keyword>
<feature type="transmembrane region" description="Helical" evidence="5">
    <location>
        <begin position="137"/>
        <end position="156"/>
    </location>
</feature>
<protein>
    <submittedName>
        <fullName evidence="7">Lipid A core-O-antigen ligase and related enzyme</fullName>
    </submittedName>
</protein>
<keyword evidence="3 5" id="KW-1133">Transmembrane helix</keyword>
<evidence type="ECO:0000256" key="5">
    <source>
        <dbReference type="SAM" id="Phobius"/>
    </source>
</evidence>
<keyword evidence="4 5" id="KW-0472">Membrane</keyword>
<evidence type="ECO:0000313" key="8">
    <source>
        <dbReference type="Proteomes" id="UP000066014"/>
    </source>
</evidence>
<feature type="transmembrane region" description="Helical" evidence="5">
    <location>
        <begin position="96"/>
        <end position="117"/>
    </location>
</feature>
<feature type="domain" description="O-antigen ligase-related" evidence="6">
    <location>
        <begin position="173"/>
        <end position="323"/>
    </location>
</feature>
<dbReference type="GO" id="GO:0016874">
    <property type="term" value="F:ligase activity"/>
    <property type="evidence" value="ECO:0007669"/>
    <property type="project" value="UniProtKB-KW"/>
</dbReference>
<feature type="transmembrane region" description="Helical" evidence="5">
    <location>
        <begin position="188"/>
        <end position="204"/>
    </location>
</feature>
<evidence type="ECO:0000256" key="1">
    <source>
        <dbReference type="ARBA" id="ARBA00004141"/>
    </source>
</evidence>
<feature type="transmembrane region" description="Helical" evidence="5">
    <location>
        <begin position="315"/>
        <end position="334"/>
    </location>
</feature>
<feature type="transmembrane region" description="Helical" evidence="5">
    <location>
        <begin position="72"/>
        <end position="89"/>
    </location>
</feature>
<dbReference type="KEGG" id="cbab:SMCB_0240"/>
<feature type="transmembrane region" description="Helical" evidence="5">
    <location>
        <begin position="211"/>
        <end position="228"/>
    </location>
</feature>
<feature type="transmembrane region" description="Helical" evidence="5">
    <location>
        <begin position="341"/>
        <end position="362"/>
    </location>
</feature>
<evidence type="ECO:0000259" key="6">
    <source>
        <dbReference type="Pfam" id="PF04932"/>
    </source>
</evidence>
<reference evidence="7 8" key="1">
    <citation type="journal article" date="2014" name="Nat. Commun.">
        <title>Physiological and genomic features of highly alkaliphilic hydrogen-utilizing Betaproteobacteria from a continental serpentinizing site.</title>
        <authorList>
            <person name="Suzuki S."/>
            <person name="Kuenen J.G."/>
            <person name="Schipper K."/>
            <person name="van der Velde S."/>
            <person name="Ishii S."/>
            <person name="Wu A."/>
            <person name="Sorokin D.Y."/>
            <person name="Tenney A."/>
            <person name="Meng X.Y."/>
            <person name="Morrill P.L."/>
            <person name="Kamagata Y."/>
            <person name="Muyzer G."/>
            <person name="Nealson K.H."/>
        </authorList>
    </citation>
    <scope>NUCLEOTIDE SEQUENCE [LARGE SCALE GENOMIC DNA]</scope>
    <source>
        <strain evidence="7 8">B1</strain>
    </source>
</reference>
<feature type="transmembrane region" description="Helical" evidence="5">
    <location>
        <begin position="6"/>
        <end position="29"/>
    </location>
</feature>
<dbReference type="EMBL" id="AP014569">
    <property type="protein sequence ID" value="BAO82468.1"/>
    <property type="molecule type" value="Genomic_DNA"/>
</dbReference>
<evidence type="ECO:0000313" key="7">
    <source>
        <dbReference type="EMBL" id="BAO82468.1"/>
    </source>
</evidence>
<accession>A0A060NSG1</accession>
<feature type="transmembrane region" description="Helical" evidence="5">
    <location>
        <begin position="41"/>
        <end position="60"/>
    </location>
</feature>
<proteinExistence type="predicted"/>
<gene>
    <name evidence="7" type="ORF">SMCB_0240</name>
</gene>
<dbReference type="PANTHER" id="PTHR37422">
    <property type="entry name" value="TEICHURONIC ACID BIOSYNTHESIS PROTEIN TUAE"/>
    <property type="match status" value="1"/>
</dbReference>
<keyword evidence="7" id="KW-0436">Ligase</keyword>